<accession>A0A392MSM6</accession>
<sequence length="299" mass="32611">EMADDLDYLHEMAGRFPAVNDLGANVDTAADIEDALHQLTNHSDDQDDALHQLTNHSDDQGGVELSLDLEGRRKKRHECDADEGDPSSKKCKLGVSETPEVVNVQTGVTSPLPSSSAPLSVGHLLAHFSQLSVTHASCSGLSVDVRSQEFLRSFGWIASELSRSDALLASGPVSFEFVPLEARMKELEREVARLNNAAAAQSREREAENKALRKRDIKEYGQPSALHASLEQERSQLVALNDRLQKAVAIGIRAFALGFEEALKQVEANYPKVELDRSVFKPPNRSAAKTQPPVVGNAE</sequence>
<dbReference type="Proteomes" id="UP000265520">
    <property type="component" value="Unassembled WGS sequence"/>
</dbReference>
<comment type="caution">
    <text evidence="3">The sequence shown here is derived from an EMBL/GenBank/DDBJ whole genome shotgun (WGS) entry which is preliminary data.</text>
</comment>
<dbReference type="EMBL" id="LXQA010018522">
    <property type="protein sequence ID" value="MCH90530.1"/>
    <property type="molecule type" value="Genomic_DNA"/>
</dbReference>
<dbReference type="AlphaFoldDB" id="A0A392MSM6"/>
<feature type="region of interest" description="Disordered" evidence="2">
    <location>
        <begin position="278"/>
        <end position="299"/>
    </location>
</feature>
<evidence type="ECO:0000313" key="3">
    <source>
        <dbReference type="EMBL" id="MCH90530.1"/>
    </source>
</evidence>
<reference evidence="3 4" key="1">
    <citation type="journal article" date="2018" name="Front. Plant Sci.">
        <title>Red Clover (Trifolium pratense) and Zigzag Clover (T. medium) - A Picture of Genomic Similarities and Differences.</title>
        <authorList>
            <person name="Dluhosova J."/>
            <person name="Istvanek J."/>
            <person name="Nedelnik J."/>
            <person name="Repkova J."/>
        </authorList>
    </citation>
    <scope>NUCLEOTIDE SEQUENCE [LARGE SCALE GENOMIC DNA]</scope>
    <source>
        <strain evidence="4">cv. 10/8</strain>
        <tissue evidence="3">Leaf</tissue>
    </source>
</reference>
<protein>
    <submittedName>
        <fullName evidence="3">Uncharacterized protein</fullName>
    </submittedName>
</protein>
<keyword evidence="4" id="KW-1185">Reference proteome</keyword>
<evidence type="ECO:0000313" key="4">
    <source>
        <dbReference type="Proteomes" id="UP000265520"/>
    </source>
</evidence>
<organism evidence="3 4">
    <name type="scientific">Trifolium medium</name>
    <dbReference type="NCBI Taxonomy" id="97028"/>
    <lineage>
        <taxon>Eukaryota</taxon>
        <taxon>Viridiplantae</taxon>
        <taxon>Streptophyta</taxon>
        <taxon>Embryophyta</taxon>
        <taxon>Tracheophyta</taxon>
        <taxon>Spermatophyta</taxon>
        <taxon>Magnoliopsida</taxon>
        <taxon>eudicotyledons</taxon>
        <taxon>Gunneridae</taxon>
        <taxon>Pentapetalae</taxon>
        <taxon>rosids</taxon>
        <taxon>fabids</taxon>
        <taxon>Fabales</taxon>
        <taxon>Fabaceae</taxon>
        <taxon>Papilionoideae</taxon>
        <taxon>50 kb inversion clade</taxon>
        <taxon>NPAAA clade</taxon>
        <taxon>Hologalegina</taxon>
        <taxon>IRL clade</taxon>
        <taxon>Trifolieae</taxon>
        <taxon>Trifolium</taxon>
    </lineage>
</organism>
<keyword evidence="1" id="KW-0175">Coiled coil</keyword>
<feature type="coiled-coil region" evidence="1">
    <location>
        <begin position="177"/>
        <end position="250"/>
    </location>
</feature>
<proteinExistence type="predicted"/>
<gene>
    <name evidence="3" type="ORF">A2U01_0011446</name>
</gene>
<feature type="non-terminal residue" evidence="3">
    <location>
        <position position="1"/>
    </location>
</feature>
<evidence type="ECO:0000256" key="1">
    <source>
        <dbReference type="SAM" id="Coils"/>
    </source>
</evidence>
<name>A0A392MSM6_9FABA</name>
<evidence type="ECO:0000256" key="2">
    <source>
        <dbReference type="SAM" id="MobiDB-lite"/>
    </source>
</evidence>